<dbReference type="Pfam" id="PF14532">
    <property type="entry name" value="Sigma54_activ_2"/>
    <property type="match status" value="1"/>
</dbReference>
<keyword evidence="1" id="KW-0547">Nucleotide-binding</keyword>
<sequence>MQQPPKTPCQMPDLLTININATLTANKITGARVEVYACGTFAQNPRVLAPSAREKQPVYASYPIIYHNTSIGMLHLLQPRMLSRDELQKLSCVTKKLALIIKRYQATSLSNHYLGKTVNITPYSDHTLKLDAFIEIAASTRFPVIIRGEFGSEKLSVASAIHYNSVLKHQPFIEIDCSTPCLSAFEKNIQRCFDQGRGGTLFLHAIDELPLPQQLLLAQLIQAQEASHEQALKGTPYNPVRFLVSTTRALTRQLIAGEFSQQLYLKLNYLNVQLAPLSERKQDIPEIVEKLMNRHRLYPEQDLGQAVKKALCQYHWPGNYQQLERVLIRLLTLAGSNPIQLTDLHHNAPEMKPKTNKAAAKISKTAIVPATKMPLMPDLIPQLINKNYQAFTGLHPALRKALCYVADNYCAQMSLQQLADKIGISASHLCALFKSQLNNSYKQIITELKVEKARRLFINSPLARVSDVAEKSGFGDISHFEKAFKRFTDCTPRAFKNALNHTAAQVN</sequence>
<dbReference type="InterPro" id="IPR018060">
    <property type="entry name" value="HTH_AraC"/>
</dbReference>
<organism evidence="7 8">
    <name type="scientific">Thalassomonas haliotis</name>
    <dbReference type="NCBI Taxonomy" id="485448"/>
    <lineage>
        <taxon>Bacteria</taxon>
        <taxon>Pseudomonadati</taxon>
        <taxon>Pseudomonadota</taxon>
        <taxon>Gammaproteobacteria</taxon>
        <taxon>Alteromonadales</taxon>
        <taxon>Colwelliaceae</taxon>
        <taxon>Thalassomonas</taxon>
    </lineage>
</organism>
<evidence type="ECO:0000313" key="8">
    <source>
        <dbReference type="Proteomes" id="UP001215231"/>
    </source>
</evidence>
<protein>
    <submittedName>
        <fullName evidence="7">Helix-turn-helix domain-containing protein</fullName>
    </submittedName>
</protein>
<dbReference type="PROSITE" id="PS50045">
    <property type="entry name" value="SIGMA54_INTERACT_4"/>
    <property type="match status" value="1"/>
</dbReference>
<evidence type="ECO:0000256" key="1">
    <source>
        <dbReference type="ARBA" id="ARBA00022741"/>
    </source>
</evidence>
<evidence type="ECO:0000256" key="2">
    <source>
        <dbReference type="ARBA" id="ARBA00022840"/>
    </source>
</evidence>
<keyword evidence="3" id="KW-0805">Transcription regulation</keyword>
<dbReference type="SUPFAM" id="SSF52540">
    <property type="entry name" value="P-loop containing nucleoside triphosphate hydrolases"/>
    <property type="match status" value="1"/>
</dbReference>
<dbReference type="InterPro" id="IPR002078">
    <property type="entry name" value="Sigma_54_int"/>
</dbReference>
<dbReference type="Pfam" id="PF12833">
    <property type="entry name" value="HTH_18"/>
    <property type="match status" value="1"/>
</dbReference>
<name>A0ABY7VB33_9GAMM</name>
<dbReference type="InterPro" id="IPR058031">
    <property type="entry name" value="AAA_lid_NorR"/>
</dbReference>
<gene>
    <name evidence="7" type="ORF">H3N35_21595</name>
</gene>
<evidence type="ECO:0000259" key="5">
    <source>
        <dbReference type="PROSITE" id="PS01124"/>
    </source>
</evidence>
<dbReference type="InterPro" id="IPR009057">
    <property type="entry name" value="Homeodomain-like_sf"/>
</dbReference>
<evidence type="ECO:0000259" key="6">
    <source>
        <dbReference type="PROSITE" id="PS50045"/>
    </source>
</evidence>
<dbReference type="RefSeq" id="WP_274050880.1">
    <property type="nucleotide sequence ID" value="NZ_CP059693.1"/>
</dbReference>
<feature type="domain" description="HTH araC/xylS-type" evidence="5">
    <location>
        <begin position="399"/>
        <end position="498"/>
    </location>
</feature>
<keyword evidence="4" id="KW-0804">Transcription</keyword>
<dbReference type="PROSITE" id="PS01124">
    <property type="entry name" value="HTH_ARAC_FAMILY_2"/>
    <property type="match status" value="1"/>
</dbReference>
<dbReference type="Pfam" id="PF25601">
    <property type="entry name" value="AAA_lid_14"/>
    <property type="match status" value="1"/>
</dbReference>
<dbReference type="Gene3D" id="1.10.8.60">
    <property type="match status" value="1"/>
</dbReference>
<dbReference type="SMART" id="SM00342">
    <property type="entry name" value="HTH_ARAC"/>
    <property type="match status" value="1"/>
</dbReference>
<proteinExistence type="predicted"/>
<dbReference type="Proteomes" id="UP001215231">
    <property type="component" value="Chromosome"/>
</dbReference>
<dbReference type="InterPro" id="IPR027417">
    <property type="entry name" value="P-loop_NTPase"/>
</dbReference>
<keyword evidence="2" id="KW-0067">ATP-binding</keyword>
<dbReference type="Gene3D" id="1.10.10.60">
    <property type="entry name" value="Homeodomain-like"/>
    <property type="match status" value="1"/>
</dbReference>
<dbReference type="PANTHER" id="PTHR32071">
    <property type="entry name" value="TRANSCRIPTIONAL REGULATORY PROTEIN"/>
    <property type="match status" value="1"/>
</dbReference>
<accession>A0ABY7VB33</accession>
<evidence type="ECO:0000256" key="4">
    <source>
        <dbReference type="ARBA" id="ARBA00023163"/>
    </source>
</evidence>
<feature type="domain" description="Sigma-54 factor interaction" evidence="6">
    <location>
        <begin position="120"/>
        <end position="332"/>
    </location>
</feature>
<dbReference type="Gene3D" id="3.40.50.300">
    <property type="entry name" value="P-loop containing nucleotide triphosphate hydrolases"/>
    <property type="match status" value="1"/>
</dbReference>
<reference evidence="7 8" key="1">
    <citation type="journal article" date="2022" name="Mar. Drugs">
        <title>Bioassay-Guided Fractionation Leads to the Detection of Cholic Acid Generated by the Rare Thalassomonas sp.</title>
        <authorList>
            <person name="Pheiffer F."/>
            <person name="Schneider Y.K."/>
            <person name="Hansen E.H."/>
            <person name="Andersen J.H."/>
            <person name="Isaksson J."/>
            <person name="Busche T."/>
            <person name="R C."/>
            <person name="Kalinowski J."/>
            <person name="Zyl L.V."/>
            <person name="Trindade M."/>
        </authorList>
    </citation>
    <scope>NUCLEOTIDE SEQUENCE [LARGE SCALE GENOMIC DNA]</scope>
    <source>
        <strain evidence="7 8">A5K-61T</strain>
    </source>
</reference>
<keyword evidence="8" id="KW-1185">Reference proteome</keyword>
<dbReference type="SUPFAM" id="SSF46689">
    <property type="entry name" value="Homeodomain-like"/>
    <property type="match status" value="2"/>
</dbReference>
<evidence type="ECO:0000256" key="3">
    <source>
        <dbReference type="ARBA" id="ARBA00023015"/>
    </source>
</evidence>
<dbReference type="EMBL" id="CP059693">
    <property type="protein sequence ID" value="WDE10814.1"/>
    <property type="molecule type" value="Genomic_DNA"/>
</dbReference>
<evidence type="ECO:0000313" key="7">
    <source>
        <dbReference type="EMBL" id="WDE10814.1"/>
    </source>
</evidence>